<gene>
    <name evidence="5" type="ORF">ROA7023_01163</name>
</gene>
<keyword evidence="6" id="KW-1185">Reference proteome</keyword>
<evidence type="ECO:0000256" key="2">
    <source>
        <dbReference type="PROSITE-ProRule" id="PRU00473"/>
    </source>
</evidence>
<evidence type="ECO:0000313" key="6">
    <source>
        <dbReference type="Proteomes" id="UP000193900"/>
    </source>
</evidence>
<evidence type="ECO:0000256" key="3">
    <source>
        <dbReference type="SAM" id="SignalP"/>
    </source>
</evidence>
<dbReference type="EMBL" id="FWFZ01000004">
    <property type="protein sequence ID" value="SLN32942.1"/>
    <property type="molecule type" value="Genomic_DNA"/>
</dbReference>
<dbReference type="SUPFAM" id="SSF53850">
    <property type="entry name" value="Periplasmic binding protein-like II"/>
    <property type="match status" value="1"/>
</dbReference>
<sequence length="536" mass="57132">MTLGSGRPIHRHGKRAARFLAALVFCLLANGLAAQEVTVTAREGGLTLRGDVLGFDGLYLRLRTDAGEVTLDYAAVTCDGAACPDPATHVPDLRLSGAARMGEVLMPALIEGFAFAEGYAARREEDSAILFSYVISDRATGQDLHRFSFRLTTTDEGFADLLSDAADVALSVRELRPAEREAGLAAGLGDLALAERSRIIALDGLVPIVSAAQDRQDIDIDVLSRAYAGEIDNWSEIGGPDREMTLHLVDETEGHAQGFVDRVVAVGGASLSDRVIHHVDAAALAAAVSADPGALGIVPYRAYGDARPLAMAGACGRSSAATLETLKTEDYPLTMPLFLYLPIRRLPPVAAEFLGWLRTERAQFIVRRAGFVDLGAEPIPVAAQGQRFAGAIEVAGPEITLADLQQMVRVLGRRDRLSTTFRFEVGSTRLDAQSRSNVYQLARAIRDGTYEGQTLLLAGFSDGVGVAAANRALSGARAESVLRELVAALGGSLPPRVRVRTAAFGEALPMGCDDTEWGRQTNRRVELWVDATGAAR</sequence>
<feature type="domain" description="OmpA-like" evidence="4">
    <location>
        <begin position="410"/>
        <end position="533"/>
    </location>
</feature>
<keyword evidence="1 3" id="KW-0732">Signal</keyword>
<dbReference type="PANTHER" id="PTHR30570:SF1">
    <property type="entry name" value="PHOSPHATE-BINDING PROTEIN PSTS"/>
    <property type="match status" value="1"/>
</dbReference>
<dbReference type="Pfam" id="PF12849">
    <property type="entry name" value="PBP_like_2"/>
    <property type="match status" value="1"/>
</dbReference>
<dbReference type="Proteomes" id="UP000193900">
    <property type="component" value="Unassembled WGS sequence"/>
</dbReference>
<dbReference type="AlphaFoldDB" id="A0A1Y5S5G5"/>
<dbReference type="SUPFAM" id="SSF103088">
    <property type="entry name" value="OmpA-like"/>
    <property type="match status" value="1"/>
</dbReference>
<organism evidence="5 6">
    <name type="scientific">Roseisalinus antarcticus</name>
    <dbReference type="NCBI Taxonomy" id="254357"/>
    <lineage>
        <taxon>Bacteria</taxon>
        <taxon>Pseudomonadati</taxon>
        <taxon>Pseudomonadota</taxon>
        <taxon>Alphaproteobacteria</taxon>
        <taxon>Rhodobacterales</taxon>
        <taxon>Roseobacteraceae</taxon>
        <taxon>Roseisalinus</taxon>
    </lineage>
</organism>
<protein>
    <recommendedName>
        <fullName evidence="4">OmpA-like domain-containing protein</fullName>
    </recommendedName>
</protein>
<dbReference type="Gene3D" id="3.40.190.10">
    <property type="entry name" value="Periplasmic binding protein-like II"/>
    <property type="match status" value="2"/>
</dbReference>
<dbReference type="PROSITE" id="PS51123">
    <property type="entry name" value="OMPA_2"/>
    <property type="match status" value="1"/>
</dbReference>
<dbReference type="Pfam" id="PF00691">
    <property type="entry name" value="OmpA"/>
    <property type="match status" value="1"/>
</dbReference>
<dbReference type="InterPro" id="IPR006665">
    <property type="entry name" value="OmpA-like"/>
</dbReference>
<reference evidence="5 6" key="1">
    <citation type="submission" date="2017-03" db="EMBL/GenBank/DDBJ databases">
        <authorList>
            <person name="Afonso C.L."/>
            <person name="Miller P.J."/>
            <person name="Scott M.A."/>
            <person name="Spackman E."/>
            <person name="Goraichik I."/>
            <person name="Dimitrov K.M."/>
            <person name="Suarez D.L."/>
            <person name="Swayne D.E."/>
        </authorList>
    </citation>
    <scope>NUCLEOTIDE SEQUENCE [LARGE SCALE GENOMIC DNA]</scope>
    <source>
        <strain evidence="5 6">CECT 7023</strain>
    </source>
</reference>
<evidence type="ECO:0000256" key="1">
    <source>
        <dbReference type="ARBA" id="ARBA00022729"/>
    </source>
</evidence>
<dbReference type="InterPro" id="IPR024370">
    <property type="entry name" value="PBP_domain"/>
</dbReference>
<dbReference type="InterPro" id="IPR036737">
    <property type="entry name" value="OmpA-like_sf"/>
</dbReference>
<dbReference type="Gene3D" id="3.30.1330.60">
    <property type="entry name" value="OmpA-like domain"/>
    <property type="match status" value="1"/>
</dbReference>
<dbReference type="CDD" id="cd07185">
    <property type="entry name" value="OmpA_C-like"/>
    <property type="match status" value="1"/>
</dbReference>
<feature type="signal peptide" evidence="3">
    <location>
        <begin position="1"/>
        <end position="34"/>
    </location>
</feature>
<feature type="chain" id="PRO_5012464178" description="OmpA-like domain-containing protein" evidence="3">
    <location>
        <begin position="35"/>
        <end position="536"/>
    </location>
</feature>
<keyword evidence="2" id="KW-0472">Membrane</keyword>
<proteinExistence type="predicted"/>
<evidence type="ECO:0000313" key="5">
    <source>
        <dbReference type="EMBL" id="SLN32942.1"/>
    </source>
</evidence>
<dbReference type="GO" id="GO:0016020">
    <property type="term" value="C:membrane"/>
    <property type="evidence" value="ECO:0007669"/>
    <property type="project" value="UniProtKB-UniRule"/>
</dbReference>
<dbReference type="PANTHER" id="PTHR30570">
    <property type="entry name" value="PERIPLASMIC PHOSPHATE BINDING COMPONENT OF PHOSPHATE ABC TRANSPORTER"/>
    <property type="match status" value="1"/>
</dbReference>
<name>A0A1Y5S5G5_9RHOB</name>
<accession>A0A1Y5S5G5</accession>
<dbReference type="InterPro" id="IPR050811">
    <property type="entry name" value="Phosphate_ABC_transporter"/>
</dbReference>
<evidence type="ECO:0000259" key="4">
    <source>
        <dbReference type="PROSITE" id="PS51123"/>
    </source>
</evidence>